<keyword evidence="7 16" id="KW-0853">WD repeat</keyword>
<evidence type="ECO:0000256" key="4">
    <source>
        <dbReference type="ARBA" id="ARBA00013507"/>
    </source>
</evidence>
<feature type="repeat" description="WD" evidence="16">
    <location>
        <begin position="162"/>
        <end position="204"/>
    </location>
</feature>
<keyword evidence="8" id="KW-0677">Repeat</keyword>
<dbReference type="Gene3D" id="2.130.10.10">
    <property type="entry name" value="YVTN repeat-like/Quinoprotein amine dehydrogenase"/>
    <property type="match status" value="1"/>
</dbReference>
<dbReference type="PANTHER" id="PTHR13923">
    <property type="entry name" value="SEC31-RELATED PROTEIN"/>
    <property type="match status" value="1"/>
</dbReference>
<evidence type="ECO:0000256" key="3">
    <source>
        <dbReference type="ARBA" id="ARBA00009358"/>
    </source>
</evidence>
<feature type="region of interest" description="Disordered" evidence="17">
    <location>
        <begin position="491"/>
        <end position="520"/>
    </location>
</feature>
<evidence type="ECO:0000256" key="13">
    <source>
        <dbReference type="ARBA" id="ARBA00023329"/>
    </source>
</evidence>
<evidence type="ECO:0000256" key="2">
    <source>
        <dbReference type="ARBA" id="ARBA00004397"/>
    </source>
</evidence>
<dbReference type="Proteomes" id="UP000226031">
    <property type="component" value="Unassembled WGS sequence"/>
</dbReference>
<dbReference type="GO" id="GO:0070971">
    <property type="term" value="C:endoplasmic reticulum exit site"/>
    <property type="evidence" value="ECO:0007669"/>
    <property type="project" value="TreeGrafter"/>
</dbReference>
<evidence type="ECO:0000256" key="16">
    <source>
        <dbReference type="PROSITE-ProRule" id="PRU00221"/>
    </source>
</evidence>
<evidence type="ECO:0000256" key="5">
    <source>
        <dbReference type="ARBA" id="ARBA00021236"/>
    </source>
</evidence>
<dbReference type="EMBL" id="PDND01000004">
    <property type="protein sequence ID" value="PGH36769.1"/>
    <property type="molecule type" value="Genomic_DNA"/>
</dbReference>
<dbReference type="STRING" id="73230.A0A2B7ZU97"/>
<evidence type="ECO:0000256" key="17">
    <source>
        <dbReference type="SAM" id="MobiDB-lite"/>
    </source>
</evidence>
<dbReference type="PANTHER" id="PTHR13923:SF11">
    <property type="entry name" value="SECRETORY 31, ISOFORM D"/>
    <property type="match status" value="1"/>
</dbReference>
<dbReference type="GO" id="GO:0007029">
    <property type="term" value="P:endoplasmic reticulum organization"/>
    <property type="evidence" value="ECO:0007669"/>
    <property type="project" value="TreeGrafter"/>
</dbReference>
<dbReference type="InterPro" id="IPR040251">
    <property type="entry name" value="SEC31-like"/>
</dbReference>
<feature type="compositionally biased region" description="Low complexity" evidence="17">
    <location>
        <begin position="1025"/>
        <end position="1035"/>
    </location>
</feature>
<evidence type="ECO:0000256" key="1">
    <source>
        <dbReference type="ARBA" id="ARBA00004299"/>
    </source>
</evidence>
<keyword evidence="6" id="KW-0813">Transport</keyword>
<dbReference type="InterPro" id="IPR001680">
    <property type="entry name" value="WD40_rpt"/>
</dbReference>
<dbReference type="GO" id="GO:0015031">
    <property type="term" value="P:protein transport"/>
    <property type="evidence" value="ECO:0007669"/>
    <property type="project" value="UniProtKB-KW"/>
</dbReference>
<feature type="region of interest" description="Disordered" evidence="17">
    <location>
        <begin position="806"/>
        <end position="1171"/>
    </location>
</feature>
<dbReference type="Pfam" id="PF12931">
    <property type="entry name" value="TPR_Sec16"/>
    <property type="match status" value="1"/>
</dbReference>
<evidence type="ECO:0000313" key="21">
    <source>
        <dbReference type="Proteomes" id="UP000226031"/>
    </source>
</evidence>
<evidence type="ECO:0000256" key="6">
    <source>
        <dbReference type="ARBA" id="ARBA00022448"/>
    </source>
</evidence>
<protein>
    <recommendedName>
        <fullName evidence="5">Protein transport protein SEC31</fullName>
    </recommendedName>
    <alternativeName>
        <fullName evidence="4">Protein transport protein sec31</fullName>
    </alternativeName>
</protein>
<keyword evidence="13" id="KW-0968">Cytoplasmic vesicle</keyword>
<dbReference type="SMART" id="SM00320">
    <property type="entry name" value="WD40"/>
    <property type="match status" value="5"/>
</dbReference>
<dbReference type="Gene3D" id="1.20.940.10">
    <property type="entry name" value="Functional domain of the splicing factor Prp18"/>
    <property type="match status" value="1"/>
</dbReference>
<keyword evidence="9" id="KW-0256">Endoplasmic reticulum</keyword>
<dbReference type="Pfam" id="PF07304">
    <property type="entry name" value="SRA1"/>
    <property type="match status" value="1"/>
</dbReference>
<dbReference type="FunFam" id="2.130.10.10:FF:000193">
    <property type="entry name" value="Protein transport protein SEC31, putative"/>
    <property type="match status" value="1"/>
</dbReference>
<keyword evidence="10" id="KW-0931">ER-Golgi transport</keyword>
<dbReference type="PROSITE" id="PS50082">
    <property type="entry name" value="WD_REPEATS_2"/>
    <property type="match status" value="2"/>
</dbReference>
<dbReference type="AlphaFoldDB" id="A0A2B7ZU97"/>
<keyword evidence="12" id="KW-0472">Membrane</keyword>
<dbReference type="GO" id="GO:0090110">
    <property type="term" value="P:COPII-coated vesicle cargo loading"/>
    <property type="evidence" value="ECO:0007669"/>
    <property type="project" value="TreeGrafter"/>
</dbReference>
<comment type="function">
    <text evidence="14">Component of the coat protein complex II (COPII) which promotes the formation of transport vesicles from the endoplasmic reticulum (ER). The coat has two main functions, the physical deformation of the endoplasmic reticulum membrane into vesicles and the selection of cargo molecules.</text>
</comment>
<comment type="caution">
    <text evidence="20">The sequence shown here is derived from an EMBL/GenBank/DDBJ whole genome shotgun (WGS) entry which is preliminary data.</text>
</comment>
<evidence type="ECO:0000256" key="7">
    <source>
        <dbReference type="ARBA" id="ARBA00022574"/>
    </source>
</evidence>
<keyword evidence="21" id="KW-1185">Reference proteome</keyword>
<evidence type="ECO:0000256" key="8">
    <source>
        <dbReference type="ARBA" id="ARBA00022737"/>
    </source>
</evidence>
<evidence type="ECO:0000256" key="15">
    <source>
        <dbReference type="ARBA" id="ARBA00025864"/>
    </source>
</evidence>
<sequence>MVRLREIPRTAAFAWSPGSASPYIATGTRAGAVDADFSNETDLELWDLALDQEGGAAELQPAAKLSTESGFHDLAWTEADDSSRGIIAGALENGSLDLWNADKLLSGASDPLVSRATQHSGPVKTLQFNPRHSNLLATGGSKGELFISDLNNIDHPFRLGNVAARLDDIECLDWNKKVPHILVTGSSAGFVTVWDVKTKKESLTLNNLGRKAVSAVAWDPEKPTKLITSIPLETDPLILVWDLRNSNAPERILRGHESGVLSLSWCAQDPDLLLSSGKDNRTICWNPQTGVQYGEFPVVTNWTFQTRWNPHNPNMFATASFDGRICIQTIQNTKSDAIAQAGASQAQPVDDEDFFAKAQSQPQASTFSLPTPPKWLQRPASVSFGFGGRVISVGLTDPDKPGSRASKVRITPFEVDSTVSSATQSFEEALKVGDLRRICETRIENAQSDSDKADWKVIETLISDNPRKQVINYLGFSSEVDEAADNLSKLGLGKSEGEGESEVNGVSESDSRGPGVKKHKRLSSIFDTHADSDNFLTDLSASKGAKTNSPFQIYTGSESEADRGITRSLLLGDFEKALDICLQEDRMSDAFMIAICGGQKCIDKAQEAYFQKQAEGPNYLRLLASVVGKNLWDVVHNADLANWKEAIATICTFATNEEFPDLCETLGDRLEEQAKAQGDKESHKNAAFCFLASSKLEKVVGIWIDELQENESKSIQEATDDTSFSIHVRALQSLIEKVTVFRHVTKFEDTEKQKSSDWKLSLLYDKYLEYADVAATHGQLDVAEKYLDLLPEAHPTAEVARNRIKLATRKTVTKAPPAHPTTTSRLTPKPLPQPNVPHGMFNPNAAMAQANNPYAPPAPMQLSNPYAPAGASSGYSPAGYQQPQQRQAPGPVAPPPQTFGTAPQSNIHPPPRATNQSPSTVTSYTQATNLPAWNDLPEGFAKAPTPRRGTPSAGAGAISSPFPNQQPPQPSQSPQAMSPHQPPPSRQRTSMAVPPPPRGSAVPPRMTSPPAVGQPYGFQAPERPPSTSSAYTPSTQHLPAGPGMNVPQIPRGPSPYNAPPSGPPPSNRYAPNPAAQPSAPQPPRPAGAPPPTGPPAPAPGPSPYAYQHTPPHAQGPYAPPSAPTAGRPEPRPQHQPPPPGPAPGSRPGTAQSQRKPAPAAKYPPGDRTHIPANAQPIFEILSADMQRVKARAPTSFKAQVNDAERRLNILFDHLNNEDLLKPTTVESMAELARALQARDYDTAQAIHLDIFTNRNDECGNWMVGVKRLIGMSRATP</sequence>
<evidence type="ECO:0000259" key="19">
    <source>
        <dbReference type="Pfam" id="PF12931"/>
    </source>
</evidence>
<dbReference type="InterPro" id="IPR036322">
    <property type="entry name" value="WD40_repeat_dom_sf"/>
</dbReference>
<dbReference type="SUPFAM" id="SSF50978">
    <property type="entry name" value="WD40 repeat-like"/>
    <property type="match status" value="1"/>
</dbReference>
<comment type="subcellular location">
    <subcellularLocation>
        <location evidence="1">Cytoplasmic vesicle</location>
        <location evidence="1">COPII-coated vesicle membrane</location>
        <topology evidence="1">Peripheral membrane protein</topology>
        <orientation evidence="1">Cytoplasmic side</orientation>
    </subcellularLocation>
    <subcellularLocation>
        <location evidence="2">Endoplasmic reticulum membrane</location>
        <topology evidence="2">Peripheral membrane protein</topology>
        <orientation evidence="2">Cytoplasmic side</orientation>
    </subcellularLocation>
</comment>
<dbReference type="InterPro" id="IPR024298">
    <property type="entry name" value="Sec16_Sec23-bd"/>
</dbReference>
<dbReference type="GO" id="GO:0005198">
    <property type="term" value="F:structural molecule activity"/>
    <property type="evidence" value="ECO:0007669"/>
    <property type="project" value="TreeGrafter"/>
</dbReference>
<feature type="compositionally biased region" description="Low complexity" evidence="17">
    <location>
        <begin position="842"/>
        <end position="853"/>
    </location>
</feature>
<name>A0A2B7ZU97_9EURO</name>
<dbReference type="InterPro" id="IPR015943">
    <property type="entry name" value="WD40/YVTN_repeat-like_dom_sf"/>
</dbReference>
<dbReference type="Gene3D" id="1.25.40.1030">
    <property type="match status" value="1"/>
</dbReference>
<evidence type="ECO:0000256" key="10">
    <source>
        <dbReference type="ARBA" id="ARBA00022892"/>
    </source>
</evidence>
<dbReference type="FunFam" id="1.20.940.10:FF:000007">
    <property type="entry name" value="Protein transport protein (SEC31), putative"/>
    <property type="match status" value="1"/>
</dbReference>
<dbReference type="Pfam" id="PF00400">
    <property type="entry name" value="WD40"/>
    <property type="match status" value="1"/>
</dbReference>
<evidence type="ECO:0000256" key="9">
    <source>
        <dbReference type="ARBA" id="ARBA00022824"/>
    </source>
</evidence>
<feature type="compositionally biased region" description="Pro residues" evidence="17">
    <location>
        <begin position="1079"/>
        <end position="1102"/>
    </location>
</feature>
<evidence type="ECO:0000313" key="20">
    <source>
        <dbReference type="EMBL" id="PGH36769.1"/>
    </source>
</evidence>
<feature type="compositionally biased region" description="Low complexity" evidence="17">
    <location>
        <begin position="1067"/>
        <end position="1078"/>
    </location>
</feature>
<evidence type="ECO:0000256" key="12">
    <source>
        <dbReference type="ARBA" id="ARBA00023136"/>
    </source>
</evidence>
<comment type="similarity">
    <text evidence="3">Belongs to the WD repeat SEC31 family.</text>
</comment>
<reference evidence="20 21" key="1">
    <citation type="submission" date="2017-10" db="EMBL/GenBank/DDBJ databases">
        <title>Comparative genomics in systemic dimorphic fungi from Ajellomycetaceae.</title>
        <authorList>
            <person name="Munoz J.F."/>
            <person name="Mcewen J.G."/>
            <person name="Clay O.K."/>
            <person name="Cuomo C.A."/>
        </authorList>
    </citation>
    <scope>NUCLEOTIDE SEQUENCE [LARGE SCALE GENOMIC DNA]</scope>
    <source>
        <strain evidence="20 21">UAMH4076</strain>
    </source>
</reference>
<comment type="subunit">
    <text evidence="15">The COPII coat is composed of at least 5 proteins: the SEC23/24 complex, the SEC13/31 complex, and the protein SAR1. SEC13 and SEC31 make a 2:2 tetramer that forms the edge element of the COPII outer coat. The tetramer self-assembles in multiple copies to form the complete polyhedral cage. Interacts (via WD 8) with SEC13.</text>
</comment>
<accession>A0A2B7ZU97</accession>
<feature type="compositionally biased region" description="Pro residues" evidence="17">
    <location>
        <begin position="1133"/>
        <end position="1144"/>
    </location>
</feature>
<proteinExistence type="inferred from homology"/>
<organism evidence="20 21">
    <name type="scientific">[Emmonsia] crescens</name>
    <dbReference type="NCBI Taxonomy" id="73230"/>
    <lineage>
        <taxon>Eukaryota</taxon>
        <taxon>Fungi</taxon>
        <taxon>Dikarya</taxon>
        <taxon>Ascomycota</taxon>
        <taxon>Pezizomycotina</taxon>
        <taxon>Eurotiomycetes</taxon>
        <taxon>Eurotiomycetidae</taxon>
        <taxon>Onygenales</taxon>
        <taxon>Ajellomycetaceae</taxon>
        <taxon>Emergomyces</taxon>
    </lineage>
</organism>
<feature type="repeat" description="WD" evidence="16">
    <location>
        <begin position="253"/>
        <end position="286"/>
    </location>
</feature>
<dbReference type="GO" id="GO:0030127">
    <property type="term" value="C:COPII vesicle coat"/>
    <property type="evidence" value="ECO:0007669"/>
    <property type="project" value="TreeGrafter"/>
</dbReference>
<feature type="compositionally biased region" description="Low complexity" evidence="17">
    <location>
        <begin position="865"/>
        <end position="880"/>
    </location>
</feature>
<dbReference type="InterPro" id="IPR009917">
    <property type="entry name" value="SRA1/Sec31"/>
</dbReference>
<gene>
    <name evidence="20" type="ORF">GX50_00429</name>
</gene>
<dbReference type="VEuPathDB" id="FungiDB:EMCG_07540"/>
<feature type="compositionally biased region" description="Pro residues" evidence="17">
    <location>
        <begin position="1050"/>
        <end position="1066"/>
    </location>
</feature>
<feature type="domain" description="Sec16 Sec23-binding" evidence="19">
    <location>
        <begin position="565"/>
        <end position="791"/>
    </location>
</feature>
<evidence type="ECO:0000259" key="18">
    <source>
        <dbReference type="Pfam" id="PF07304"/>
    </source>
</evidence>
<evidence type="ECO:0000256" key="14">
    <source>
        <dbReference type="ARBA" id="ARBA00025471"/>
    </source>
</evidence>
<feature type="compositionally biased region" description="Polar residues" evidence="17">
    <location>
        <begin position="898"/>
        <end position="931"/>
    </location>
</feature>
<evidence type="ECO:0000256" key="11">
    <source>
        <dbReference type="ARBA" id="ARBA00022927"/>
    </source>
</evidence>
<keyword evidence="11" id="KW-0653">Protein transport</keyword>
<feature type="domain" description="SRA1/Sec31" evidence="18">
    <location>
        <begin position="1142"/>
        <end position="1273"/>
    </location>
</feature>
<dbReference type="GO" id="GO:0005789">
    <property type="term" value="C:endoplasmic reticulum membrane"/>
    <property type="evidence" value="ECO:0007669"/>
    <property type="project" value="UniProtKB-SubCell"/>
</dbReference>